<evidence type="ECO:0000256" key="1">
    <source>
        <dbReference type="SAM" id="MobiDB-lite"/>
    </source>
</evidence>
<evidence type="ECO:0000313" key="3">
    <source>
        <dbReference type="EMBL" id="KAH8039123.1"/>
    </source>
</evidence>
<keyword evidence="2" id="KW-1133">Transmembrane helix</keyword>
<proteinExistence type="predicted"/>
<keyword evidence="2" id="KW-0812">Transmembrane</keyword>
<keyword evidence="2" id="KW-0472">Membrane</keyword>
<reference evidence="3" key="1">
    <citation type="journal article" date="2020" name="Cell">
        <title>Large-Scale Comparative Analyses of Tick Genomes Elucidate Their Genetic Diversity and Vector Capacities.</title>
        <authorList>
            <consortium name="Tick Genome and Microbiome Consortium (TIGMIC)"/>
            <person name="Jia N."/>
            <person name="Wang J."/>
            <person name="Shi W."/>
            <person name="Du L."/>
            <person name="Sun Y."/>
            <person name="Zhan W."/>
            <person name="Jiang J.F."/>
            <person name="Wang Q."/>
            <person name="Zhang B."/>
            <person name="Ji P."/>
            <person name="Bell-Sakyi L."/>
            <person name="Cui X.M."/>
            <person name="Yuan T.T."/>
            <person name="Jiang B.G."/>
            <person name="Yang W.F."/>
            <person name="Lam T.T."/>
            <person name="Chang Q.C."/>
            <person name="Ding S.J."/>
            <person name="Wang X.J."/>
            <person name="Zhu J.G."/>
            <person name="Ruan X.D."/>
            <person name="Zhao L."/>
            <person name="Wei J.T."/>
            <person name="Ye R.Z."/>
            <person name="Que T.C."/>
            <person name="Du C.H."/>
            <person name="Zhou Y.H."/>
            <person name="Cheng J.X."/>
            <person name="Dai P.F."/>
            <person name="Guo W.B."/>
            <person name="Han X.H."/>
            <person name="Huang E.J."/>
            <person name="Li L.F."/>
            <person name="Wei W."/>
            <person name="Gao Y.C."/>
            <person name="Liu J.Z."/>
            <person name="Shao H.Z."/>
            <person name="Wang X."/>
            <person name="Wang C.C."/>
            <person name="Yang T.C."/>
            <person name="Huo Q.B."/>
            <person name="Li W."/>
            <person name="Chen H.Y."/>
            <person name="Chen S.E."/>
            <person name="Zhou L.G."/>
            <person name="Ni X.B."/>
            <person name="Tian J.H."/>
            <person name="Sheng Y."/>
            <person name="Liu T."/>
            <person name="Pan Y.S."/>
            <person name="Xia L.Y."/>
            <person name="Li J."/>
            <person name="Zhao F."/>
            <person name="Cao W.C."/>
        </authorList>
    </citation>
    <scope>NUCLEOTIDE SEQUENCE</scope>
    <source>
        <strain evidence="3">Rmic-2018</strain>
    </source>
</reference>
<keyword evidence="4" id="KW-1185">Reference proteome</keyword>
<feature type="region of interest" description="Disordered" evidence="1">
    <location>
        <begin position="102"/>
        <end position="165"/>
    </location>
</feature>
<sequence length="273" mass="29534">MEKRATKSKVPTDGTRGLSKQVTHISASDSYNGYLGCQNLLKSTRFLASPPTWVCATVQDSTLLYPWLSYRACRAPVCSSGTRSEEDRSLTPLQVRSCLTDADKQKPAASNSTAPAPNSGTSPTGGSTAAPPPQPEIVESPEVFGSRVPPPPGGGSTWDPTKQPRRPSIAVFKPDAVDDALQGFRYSVLCYGKAFRTLKFFCAANLLRSHFDVTPGELGMNPPSIAWFVCLTFTMFSLTLAVLFIAYYVNRPGSYIPPVANITKKPIPGTYKM</sequence>
<evidence type="ECO:0000256" key="2">
    <source>
        <dbReference type="SAM" id="Phobius"/>
    </source>
</evidence>
<evidence type="ECO:0000313" key="4">
    <source>
        <dbReference type="Proteomes" id="UP000821866"/>
    </source>
</evidence>
<name>A0A9J6EX38_RHIMP</name>
<dbReference type="Proteomes" id="UP000821866">
    <property type="component" value="Chromosome 1"/>
</dbReference>
<gene>
    <name evidence="3" type="ORF">HPB51_005299</name>
</gene>
<dbReference type="EMBL" id="JABSTU010000001">
    <property type="protein sequence ID" value="KAH8039123.1"/>
    <property type="molecule type" value="Genomic_DNA"/>
</dbReference>
<dbReference type="AlphaFoldDB" id="A0A9J6EX38"/>
<organism evidence="3 4">
    <name type="scientific">Rhipicephalus microplus</name>
    <name type="common">Cattle tick</name>
    <name type="synonym">Boophilus microplus</name>
    <dbReference type="NCBI Taxonomy" id="6941"/>
    <lineage>
        <taxon>Eukaryota</taxon>
        <taxon>Metazoa</taxon>
        <taxon>Ecdysozoa</taxon>
        <taxon>Arthropoda</taxon>
        <taxon>Chelicerata</taxon>
        <taxon>Arachnida</taxon>
        <taxon>Acari</taxon>
        <taxon>Parasitiformes</taxon>
        <taxon>Ixodida</taxon>
        <taxon>Ixodoidea</taxon>
        <taxon>Ixodidae</taxon>
        <taxon>Rhipicephalinae</taxon>
        <taxon>Rhipicephalus</taxon>
        <taxon>Boophilus</taxon>
    </lineage>
</organism>
<comment type="caution">
    <text evidence="3">The sequence shown here is derived from an EMBL/GenBank/DDBJ whole genome shotgun (WGS) entry which is preliminary data.</text>
</comment>
<protein>
    <submittedName>
        <fullName evidence="3">Uncharacterized protein</fullName>
    </submittedName>
</protein>
<reference evidence="3" key="2">
    <citation type="submission" date="2021-09" db="EMBL/GenBank/DDBJ databases">
        <authorList>
            <person name="Jia N."/>
            <person name="Wang J."/>
            <person name="Shi W."/>
            <person name="Du L."/>
            <person name="Sun Y."/>
            <person name="Zhan W."/>
            <person name="Jiang J."/>
            <person name="Wang Q."/>
            <person name="Zhang B."/>
            <person name="Ji P."/>
            <person name="Sakyi L.B."/>
            <person name="Cui X."/>
            <person name="Yuan T."/>
            <person name="Jiang B."/>
            <person name="Yang W."/>
            <person name="Lam T.T.-Y."/>
            <person name="Chang Q."/>
            <person name="Ding S."/>
            <person name="Wang X."/>
            <person name="Zhu J."/>
            <person name="Ruan X."/>
            <person name="Zhao L."/>
            <person name="Wei J."/>
            <person name="Que T."/>
            <person name="Du C."/>
            <person name="Cheng J."/>
            <person name="Dai P."/>
            <person name="Han X."/>
            <person name="Huang E."/>
            <person name="Gao Y."/>
            <person name="Liu J."/>
            <person name="Shao H."/>
            <person name="Ye R."/>
            <person name="Li L."/>
            <person name="Wei W."/>
            <person name="Wang X."/>
            <person name="Wang C."/>
            <person name="Huo Q."/>
            <person name="Li W."/>
            <person name="Guo W."/>
            <person name="Chen H."/>
            <person name="Chen S."/>
            <person name="Zhou L."/>
            <person name="Zhou L."/>
            <person name="Ni X."/>
            <person name="Tian J."/>
            <person name="Zhou Y."/>
            <person name="Sheng Y."/>
            <person name="Liu T."/>
            <person name="Pan Y."/>
            <person name="Xia L."/>
            <person name="Li J."/>
            <person name="Zhao F."/>
            <person name="Cao W."/>
        </authorList>
    </citation>
    <scope>NUCLEOTIDE SEQUENCE</scope>
    <source>
        <strain evidence="3">Rmic-2018</strain>
        <tissue evidence="3">Larvae</tissue>
    </source>
</reference>
<accession>A0A9J6EX38</accession>
<feature type="compositionally biased region" description="Low complexity" evidence="1">
    <location>
        <begin position="107"/>
        <end position="119"/>
    </location>
</feature>
<feature type="transmembrane region" description="Helical" evidence="2">
    <location>
        <begin position="225"/>
        <end position="249"/>
    </location>
</feature>